<evidence type="ECO:0000256" key="1">
    <source>
        <dbReference type="SAM" id="MobiDB-lite"/>
    </source>
</evidence>
<protein>
    <submittedName>
        <fullName evidence="2">Uncharacterized protein</fullName>
    </submittedName>
</protein>
<feature type="compositionally biased region" description="Pro residues" evidence="1">
    <location>
        <begin position="60"/>
        <end position="73"/>
    </location>
</feature>
<evidence type="ECO:0000313" key="3">
    <source>
        <dbReference type="Proteomes" id="UP000799776"/>
    </source>
</evidence>
<dbReference type="Proteomes" id="UP000799776">
    <property type="component" value="Unassembled WGS sequence"/>
</dbReference>
<proteinExistence type="predicted"/>
<dbReference type="AlphaFoldDB" id="A0A9P4M193"/>
<name>A0A9P4M193_9PEZI</name>
<comment type="caution">
    <text evidence="2">The sequence shown here is derived from an EMBL/GenBank/DDBJ whole genome shotgun (WGS) entry which is preliminary data.</text>
</comment>
<reference evidence="2" key="1">
    <citation type="journal article" date="2020" name="Stud. Mycol.">
        <title>101 Dothideomycetes genomes: a test case for predicting lifestyles and emergence of pathogens.</title>
        <authorList>
            <person name="Haridas S."/>
            <person name="Albert R."/>
            <person name="Binder M."/>
            <person name="Bloem J."/>
            <person name="Labutti K."/>
            <person name="Salamov A."/>
            <person name="Andreopoulos B."/>
            <person name="Baker S."/>
            <person name="Barry K."/>
            <person name="Bills G."/>
            <person name="Bluhm B."/>
            <person name="Cannon C."/>
            <person name="Castanera R."/>
            <person name="Culley D."/>
            <person name="Daum C."/>
            <person name="Ezra D."/>
            <person name="Gonzalez J."/>
            <person name="Henrissat B."/>
            <person name="Kuo A."/>
            <person name="Liang C."/>
            <person name="Lipzen A."/>
            <person name="Lutzoni F."/>
            <person name="Magnuson J."/>
            <person name="Mondo S."/>
            <person name="Nolan M."/>
            <person name="Ohm R."/>
            <person name="Pangilinan J."/>
            <person name="Park H.-J."/>
            <person name="Ramirez L."/>
            <person name="Alfaro M."/>
            <person name="Sun H."/>
            <person name="Tritt A."/>
            <person name="Yoshinaga Y."/>
            <person name="Zwiers L.-H."/>
            <person name="Turgeon B."/>
            <person name="Goodwin S."/>
            <person name="Spatafora J."/>
            <person name="Crous P."/>
            <person name="Grigoriev I."/>
        </authorList>
    </citation>
    <scope>NUCLEOTIDE SEQUENCE</scope>
    <source>
        <strain evidence="2">CBS 121410</strain>
    </source>
</reference>
<sequence>MSFPAKKEKPIPITITKTITTPSNPSSPKTPTNPHSPGPQPPSQREKPLHLNSASSTPTTHPPLPDAQPPISAPKPRAIHKPNSDTQPSNPQIAEHFRYTDRCGSDSHRISHALA</sequence>
<feature type="compositionally biased region" description="Low complexity" evidence="1">
    <location>
        <begin position="11"/>
        <end position="33"/>
    </location>
</feature>
<feature type="region of interest" description="Disordered" evidence="1">
    <location>
        <begin position="1"/>
        <end position="96"/>
    </location>
</feature>
<organism evidence="2 3">
    <name type="scientific">Saccharata proteae CBS 121410</name>
    <dbReference type="NCBI Taxonomy" id="1314787"/>
    <lineage>
        <taxon>Eukaryota</taxon>
        <taxon>Fungi</taxon>
        <taxon>Dikarya</taxon>
        <taxon>Ascomycota</taxon>
        <taxon>Pezizomycotina</taxon>
        <taxon>Dothideomycetes</taxon>
        <taxon>Dothideomycetes incertae sedis</taxon>
        <taxon>Botryosphaeriales</taxon>
        <taxon>Saccharataceae</taxon>
        <taxon>Saccharata</taxon>
    </lineage>
</organism>
<dbReference type="EMBL" id="ML978712">
    <property type="protein sequence ID" value="KAF2091002.1"/>
    <property type="molecule type" value="Genomic_DNA"/>
</dbReference>
<feature type="compositionally biased region" description="Basic and acidic residues" evidence="1">
    <location>
        <begin position="1"/>
        <end position="10"/>
    </location>
</feature>
<accession>A0A9P4M193</accession>
<gene>
    <name evidence="2" type="ORF">K490DRAFT_62333</name>
</gene>
<keyword evidence="3" id="KW-1185">Reference proteome</keyword>
<evidence type="ECO:0000313" key="2">
    <source>
        <dbReference type="EMBL" id="KAF2091002.1"/>
    </source>
</evidence>